<feature type="transmembrane region" description="Helical" evidence="24">
    <location>
        <begin position="5400"/>
        <end position="5427"/>
    </location>
</feature>
<dbReference type="InterPro" id="IPR042222">
    <property type="entry name" value="Dynein_2_N"/>
</dbReference>
<dbReference type="SUPFAM" id="SSF52091">
    <property type="entry name" value="SpoIIaa-like"/>
    <property type="match status" value="1"/>
</dbReference>
<dbReference type="FunFam" id="1.20.1270.280:FF:000007">
    <property type="entry name" value="dynein heavy chain 2, axonemal"/>
    <property type="match status" value="1"/>
</dbReference>
<dbReference type="Pfam" id="PF00916">
    <property type="entry name" value="Sulfate_transp"/>
    <property type="match status" value="2"/>
</dbReference>
<dbReference type="Gene3D" id="1.10.287.2620">
    <property type="match status" value="1"/>
</dbReference>
<evidence type="ECO:0000313" key="28">
    <source>
        <dbReference type="Proteomes" id="UP000019149"/>
    </source>
</evidence>
<feature type="coiled-coil region" evidence="22">
    <location>
        <begin position="4498"/>
        <end position="4525"/>
    </location>
</feature>
<dbReference type="GO" id="GO:0016020">
    <property type="term" value="C:membrane"/>
    <property type="evidence" value="ECO:0007669"/>
    <property type="project" value="UniProtKB-SubCell"/>
</dbReference>
<dbReference type="Pfam" id="PF12780">
    <property type="entry name" value="AAA_8"/>
    <property type="match status" value="1"/>
</dbReference>
<accession>W6UYB0</accession>
<dbReference type="Gene3D" id="3.40.50.300">
    <property type="entry name" value="P-loop containing nucleotide triphosphate hydrolases"/>
    <property type="match status" value="5"/>
</dbReference>
<dbReference type="InterPro" id="IPR002645">
    <property type="entry name" value="STAS_dom"/>
</dbReference>
<dbReference type="GO" id="GO:0016301">
    <property type="term" value="F:kinase activity"/>
    <property type="evidence" value="ECO:0007669"/>
    <property type="project" value="InterPro"/>
</dbReference>
<feature type="transmembrane region" description="Helical" evidence="24">
    <location>
        <begin position="5732"/>
        <end position="5759"/>
    </location>
</feature>
<evidence type="ECO:0000256" key="18">
    <source>
        <dbReference type="ARBA" id="ARBA00023273"/>
    </source>
</evidence>
<evidence type="ECO:0000256" key="22">
    <source>
        <dbReference type="SAM" id="Coils"/>
    </source>
</evidence>
<dbReference type="CDD" id="cd07042">
    <property type="entry name" value="STAS_SulP_like_sulfate_transporter"/>
    <property type="match status" value="1"/>
</dbReference>
<dbReference type="InterPro" id="IPR013594">
    <property type="entry name" value="Dynein_heavy_tail"/>
</dbReference>
<dbReference type="RefSeq" id="XP_024354803.1">
    <property type="nucleotide sequence ID" value="XM_024490938.1"/>
</dbReference>
<feature type="transmembrane region" description="Helical" evidence="24">
    <location>
        <begin position="5601"/>
        <end position="5621"/>
    </location>
</feature>
<dbReference type="Pfam" id="PF00781">
    <property type="entry name" value="DAGK_cat"/>
    <property type="match status" value="1"/>
</dbReference>
<dbReference type="Pfam" id="PF18199">
    <property type="entry name" value="Dynein_C"/>
    <property type="match status" value="1"/>
</dbReference>
<keyword evidence="7" id="KW-0677">Repeat</keyword>
<feature type="compositionally biased region" description="Polar residues" evidence="23">
    <location>
        <begin position="2365"/>
        <end position="2376"/>
    </location>
</feature>
<keyword evidence="13 22" id="KW-0175">Coiled coil</keyword>
<dbReference type="GO" id="GO:0045505">
    <property type="term" value="F:dynein intermediate chain binding"/>
    <property type="evidence" value="ECO:0007669"/>
    <property type="project" value="InterPro"/>
</dbReference>
<dbReference type="InterPro" id="IPR017438">
    <property type="entry name" value="ATP-NAD_kinase_N"/>
</dbReference>
<dbReference type="Gene3D" id="1.10.8.710">
    <property type="match status" value="1"/>
</dbReference>
<feature type="domain" description="DAGKc" evidence="25">
    <location>
        <begin position="120"/>
        <end position="229"/>
    </location>
</feature>
<dbReference type="Pfam" id="PF19280">
    <property type="entry name" value="CERK_C"/>
    <property type="match status" value="1"/>
</dbReference>
<keyword evidence="15 24" id="KW-0472">Membrane</keyword>
<dbReference type="SMART" id="SM00382">
    <property type="entry name" value="AAA"/>
    <property type="match status" value="2"/>
</dbReference>
<dbReference type="KEGG" id="egl:EGR_01689"/>
<feature type="domain" description="STAS" evidence="26">
    <location>
        <begin position="5783"/>
        <end position="5994"/>
    </location>
</feature>
<evidence type="ECO:0000256" key="1">
    <source>
        <dbReference type="ARBA" id="ARBA00004141"/>
    </source>
</evidence>
<dbReference type="Pfam" id="PF08393">
    <property type="entry name" value="DHC_N2"/>
    <property type="match status" value="2"/>
</dbReference>
<keyword evidence="9" id="KW-0067">ATP-binding</keyword>
<feature type="transmembrane region" description="Helical" evidence="24">
    <location>
        <begin position="5485"/>
        <end position="5507"/>
    </location>
</feature>
<feature type="transmembrane region" description="Helical" evidence="24">
    <location>
        <begin position="5548"/>
        <end position="5565"/>
    </location>
</feature>
<keyword evidence="8" id="KW-0547">Nucleotide-binding</keyword>
<evidence type="ECO:0000256" key="4">
    <source>
        <dbReference type="ARBA" id="ARBA00022490"/>
    </source>
</evidence>
<dbReference type="FunFam" id="3.40.50.300:FF:000153">
    <property type="entry name" value="Dynein axonemal heavy chain 1"/>
    <property type="match status" value="1"/>
</dbReference>
<evidence type="ECO:0000313" key="27">
    <source>
        <dbReference type="EMBL" id="EUB63607.1"/>
    </source>
</evidence>
<dbReference type="Gene3D" id="1.20.140.100">
    <property type="entry name" value="Dynein heavy chain, N-terminal domain 2"/>
    <property type="match status" value="1"/>
</dbReference>
<keyword evidence="17" id="KW-0206">Cytoskeleton</keyword>
<evidence type="ECO:0000256" key="11">
    <source>
        <dbReference type="ARBA" id="ARBA00022989"/>
    </source>
</evidence>
<dbReference type="Pfam" id="PF25007">
    <property type="entry name" value="DYH2-5-8_CC"/>
    <property type="match status" value="1"/>
</dbReference>
<evidence type="ECO:0000256" key="14">
    <source>
        <dbReference type="ARBA" id="ARBA00023069"/>
    </source>
</evidence>
<keyword evidence="28" id="KW-1185">Reference proteome</keyword>
<dbReference type="Pfam" id="PF12781">
    <property type="entry name" value="AAA_9"/>
    <property type="match status" value="1"/>
</dbReference>
<dbReference type="InterPro" id="IPR013602">
    <property type="entry name" value="Dynein_heavy_linker"/>
</dbReference>
<evidence type="ECO:0000256" key="12">
    <source>
        <dbReference type="ARBA" id="ARBA00023017"/>
    </source>
</evidence>
<dbReference type="Gene3D" id="1.20.920.20">
    <property type="match status" value="1"/>
</dbReference>
<dbReference type="SUPFAM" id="SSF52540">
    <property type="entry name" value="P-loop containing nucleoside triphosphate hydrolases"/>
    <property type="match status" value="4"/>
</dbReference>
<dbReference type="InterPro" id="IPR036513">
    <property type="entry name" value="STAS_dom_sf"/>
</dbReference>
<dbReference type="FunFam" id="3.40.50.300:FF:002141">
    <property type="entry name" value="Dynein heavy chain"/>
    <property type="match status" value="1"/>
</dbReference>
<dbReference type="Pfam" id="PF18198">
    <property type="entry name" value="AAA_lid_11"/>
    <property type="match status" value="1"/>
</dbReference>
<dbReference type="PANTHER" id="PTHR22878">
    <property type="entry name" value="DYNEIN HEAVY CHAIN 6, AXONEMAL-LIKE-RELATED"/>
    <property type="match status" value="1"/>
</dbReference>
<dbReference type="GO" id="GO:0005874">
    <property type="term" value="C:microtubule"/>
    <property type="evidence" value="ECO:0007669"/>
    <property type="project" value="UniProtKB-KW"/>
</dbReference>
<feature type="transmembrane region" description="Helical" evidence="24">
    <location>
        <begin position="5519"/>
        <end position="5541"/>
    </location>
</feature>
<comment type="subunit">
    <text evidence="20">The I1 inner arm complex (also known as the f dynein complex) is a two-headed isoform composed of two heavy chains (1-alpha and 1-beta), three intermediate chains and three light chains. I1 occupies a specific position proximal to the first radial spoke and repeats every 96 nm along the length of the axoneme.</text>
</comment>
<dbReference type="InterPro" id="IPR003593">
    <property type="entry name" value="AAA+_ATPase"/>
</dbReference>
<dbReference type="Gene3D" id="3.40.50.10330">
    <property type="entry name" value="Probable inorganic polyphosphate/atp-NAD kinase, domain 1"/>
    <property type="match status" value="1"/>
</dbReference>
<dbReference type="OrthoDB" id="10251809at2759"/>
<dbReference type="Gene3D" id="1.10.8.1220">
    <property type="match status" value="1"/>
</dbReference>
<dbReference type="Pfam" id="PF03028">
    <property type="entry name" value="Dynein_heavy"/>
    <property type="match status" value="1"/>
</dbReference>
<dbReference type="InterPro" id="IPR043157">
    <property type="entry name" value="Dynein_AAA1S"/>
</dbReference>
<dbReference type="PROSITE" id="PS50146">
    <property type="entry name" value="DAGK"/>
    <property type="match status" value="1"/>
</dbReference>
<evidence type="ECO:0000259" key="25">
    <source>
        <dbReference type="PROSITE" id="PS50146"/>
    </source>
</evidence>
<evidence type="ECO:0000256" key="23">
    <source>
        <dbReference type="SAM" id="MobiDB-lite"/>
    </source>
</evidence>
<keyword evidence="16" id="KW-0505">Motor protein</keyword>
<proteinExistence type="inferred from homology"/>
<feature type="region of interest" description="Disordered" evidence="23">
    <location>
        <begin position="437"/>
        <end position="487"/>
    </location>
</feature>
<evidence type="ECO:0000256" key="7">
    <source>
        <dbReference type="ARBA" id="ARBA00022737"/>
    </source>
</evidence>
<keyword evidence="6" id="KW-0493">Microtubule</keyword>
<keyword evidence="4" id="KW-0963">Cytoplasm</keyword>
<dbReference type="EMBL" id="APAU02000006">
    <property type="protein sequence ID" value="EUB63607.1"/>
    <property type="molecule type" value="Genomic_DNA"/>
</dbReference>
<dbReference type="GO" id="GO:0008569">
    <property type="term" value="F:minus-end-directed microtubule motor activity"/>
    <property type="evidence" value="ECO:0007669"/>
    <property type="project" value="InterPro"/>
</dbReference>
<dbReference type="OMA" id="ICEAMIN"/>
<name>W6UYB0_ECHGR</name>
<gene>
    <name evidence="27" type="ORF">EGR_01689</name>
</gene>
<feature type="region of interest" description="Disordered" evidence="23">
    <location>
        <begin position="2390"/>
        <end position="2442"/>
    </location>
</feature>
<dbReference type="Pfam" id="PF01740">
    <property type="entry name" value="STAS"/>
    <property type="match status" value="1"/>
</dbReference>
<dbReference type="GO" id="GO:0031514">
    <property type="term" value="C:motile cilium"/>
    <property type="evidence" value="ECO:0007669"/>
    <property type="project" value="UniProtKB-ARBA"/>
</dbReference>
<dbReference type="FunFam" id="1.20.58.1120:FF:000001">
    <property type="entry name" value="dynein heavy chain 2, axonemal"/>
    <property type="match status" value="1"/>
</dbReference>
<dbReference type="InterPro" id="IPR024317">
    <property type="entry name" value="Dynein_heavy_chain_D4_dom"/>
</dbReference>
<keyword evidence="11 24" id="KW-1133">Transmembrane helix</keyword>
<comment type="similarity">
    <text evidence="3">Belongs to the dynein heavy chain family.</text>
</comment>
<reference evidence="27 28" key="1">
    <citation type="journal article" date="2013" name="Nat. Genet.">
        <title>The genome of the hydatid tapeworm Echinococcus granulosus.</title>
        <authorList>
            <person name="Zheng H."/>
            <person name="Zhang W."/>
            <person name="Zhang L."/>
            <person name="Zhang Z."/>
            <person name="Li J."/>
            <person name="Lu G."/>
            <person name="Zhu Y."/>
            <person name="Wang Y."/>
            <person name="Huang Y."/>
            <person name="Liu J."/>
            <person name="Kang H."/>
            <person name="Chen J."/>
            <person name="Wang L."/>
            <person name="Chen A."/>
            <person name="Yu S."/>
            <person name="Gao Z."/>
            <person name="Jin L."/>
            <person name="Gu W."/>
            <person name="Wang Z."/>
            <person name="Zhao L."/>
            <person name="Shi B."/>
            <person name="Wen H."/>
            <person name="Lin R."/>
            <person name="Jones M.K."/>
            <person name="Brejova B."/>
            <person name="Vinar T."/>
            <person name="Zhao G."/>
            <person name="McManus D.P."/>
            <person name="Chen Z."/>
            <person name="Zhou Y."/>
            <person name="Wang S."/>
        </authorList>
    </citation>
    <scope>NUCLEOTIDE SEQUENCE [LARGE SCALE GENOMIC DNA]</scope>
</reference>
<organism evidence="27 28">
    <name type="scientific">Echinococcus granulosus</name>
    <name type="common">Hydatid tapeworm</name>
    <dbReference type="NCBI Taxonomy" id="6210"/>
    <lineage>
        <taxon>Eukaryota</taxon>
        <taxon>Metazoa</taxon>
        <taxon>Spiralia</taxon>
        <taxon>Lophotrochozoa</taxon>
        <taxon>Platyhelminthes</taxon>
        <taxon>Cestoda</taxon>
        <taxon>Eucestoda</taxon>
        <taxon>Cyclophyllidea</taxon>
        <taxon>Taeniidae</taxon>
        <taxon>Echinococcus</taxon>
        <taxon>Echinococcus granulosus group</taxon>
    </lineage>
</organism>
<dbReference type="InterPro" id="IPR042219">
    <property type="entry name" value="AAA_lid_11_sf"/>
</dbReference>
<dbReference type="InterPro" id="IPR056759">
    <property type="entry name" value="DYH2-5-8_CC"/>
</dbReference>
<evidence type="ECO:0000256" key="19">
    <source>
        <dbReference type="ARBA" id="ARBA00054075"/>
    </source>
</evidence>
<keyword evidence="18" id="KW-0966">Cell projection</keyword>
<dbReference type="InterPro" id="IPR043160">
    <property type="entry name" value="Dynein_C_barrel"/>
</dbReference>
<feature type="transmembrane region" description="Helical" evidence="24">
    <location>
        <begin position="5698"/>
        <end position="5720"/>
    </location>
</feature>
<dbReference type="Pfam" id="PF08385">
    <property type="entry name" value="DHC_N1"/>
    <property type="match status" value="1"/>
</dbReference>
<dbReference type="InterPro" id="IPR026983">
    <property type="entry name" value="DHC"/>
</dbReference>
<dbReference type="GO" id="GO:0005524">
    <property type="term" value="F:ATP binding"/>
    <property type="evidence" value="ECO:0007669"/>
    <property type="project" value="UniProtKB-KW"/>
</dbReference>
<dbReference type="Pfam" id="PF12775">
    <property type="entry name" value="AAA_7"/>
    <property type="match status" value="1"/>
</dbReference>
<dbReference type="FunFam" id="1.20.920.30:FF:000005">
    <property type="entry name" value="Dynein, axonemal, heavy chain 2"/>
    <property type="match status" value="1"/>
</dbReference>
<dbReference type="PROSITE" id="PS50801">
    <property type="entry name" value="STAS"/>
    <property type="match status" value="1"/>
</dbReference>
<dbReference type="InterPro" id="IPR011547">
    <property type="entry name" value="SLC26A/SulP_dom"/>
</dbReference>
<dbReference type="FunFam" id="3.40.50.300:FF:000044">
    <property type="entry name" value="Dynein heavy chain 5, axonemal"/>
    <property type="match status" value="1"/>
</dbReference>
<dbReference type="InterPro" id="IPR041589">
    <property type="entry name" value="DNAH3_AAA_lid_1"/>
</dbReference>
<dbReference type="FunFam" id="1.20.920.20:FF:000001">
    <property type="entry name" value="dynein heavy chain 2, axonemal"/>
    <property type="match status" value="1"/>
</dbReference>
<dbReference type="Proteomes" id="UP000019149">
    <property type="component" value="Unassembled WGS sequence"/>
</dbReference>
<dbReference type="FunFam" id="1.20.140.100:FF:000006">
    <property type="entry name" value="dynein heavy chain 2, axonemal"/>
    <property type="match status" value="1"/>
</dbReference>
<keyword evidence="14" id="KW-0969">Cilium</keyword>
<dbReference type="STRING" id="6210.W6UYB0"/>
<sequence>MAVGDSCTGVDVHDLTANEHYITWKWTPLVMGSFSCHQVASVTIETRYVLSVRRLEASRTCCSIGVLSRNANEVGLIVQCVCKLNSGLWRIQTWNAIGPSKEVDSYYHRIKLYRELSIPYRPRSLLVFINPYGGKKLAELIFYSTVRPIFNLAGIRTKVIGHCENFMLMEDLHSYDGVVAVGGDGLFSELLQGLLYRTRTDAKLPLYKQHKPFTSEVTPQLRIGLIPAGAAISLVEKSANDTDATRQHLAEHARGSLDNQPKPLSSSNEETTGALNLEQLSDVRLMQSFGLFMEQRMLKQLLFILLWSFLKAAPFVLPASFGKQLLYVVSFLVDLGFDIGVDVLGIHESSTKAFLRYTVSLLGYGFHGDILEPSERLRWLGPPRYDIAGAIKWLKLASYKCRITYLPSTSSTPFDENICGSSCPVCLKLDRDYEEATQAVEADQSNKSGEARQAAGPATQPHPTTSSLMDPPSLCSQSPHSCSAHPQDDLNVEEAAEMVDDLLLEVTGAEGGEEWGSEERKLKGGWRVITGDFVAVNAFLISCRCAKSPLGPAPTAHLGDGFLDLILVHQCSRLQYLRYLFHLTNQRKERHSQHLRMPFIKAHRVRAFQFQALNRYGDPVVYEEAHFLCAACDIIHISCFRKSFTGHRAATKGMVNNLSFNGDGLKTQLMALHKTEIMSGKFPSLPISSFWFQFTLTTPADAHAHAQTVCCVLAGLTTGDSSQRTDILLGPYDEFISIEPNGETYKDALKFGNFDQVPEVEFVDPPPSVDQMIRNRLFLTGYDASSWKDEHTSFVLTEFVPADGADVIFFSLLPDGHLYVGSGFPTSIFRDINYFMRTHEGMNVEITSENFPLTVQNGSVLGQGIESLLRVMSNVYAPTFFADETWPDSIKNDFALHLHRFMSALTDTRWKLNSKTVLYIPMEGFKHSLGEEAKDKDLVGRLEMVVIHWTRQIKEVLSSQSAIDDDEETGPLDEIEYWRNRCEDLMGISKQLDNKSIMEIVQILTIAKSSYITAFILLSEEIKNTSAEAQDNLKFLATMKDACIFLSDLTPAQIPPILPKIINQIRMIWTNSRFYKSREVITGLFRKVSNEIVVRCCSVISLDEIFAGRVRSASIRLQDCIRCCEKYKSTYEDLKVMHSELSGIPWDTEDGSIFAHIDAFIQRCRDLLEICECQADFGRFEEGNKAEMPIFQGAKGPEIELLLLQIEGMFAKLMTSLSEKRSVILDVKATTWHDQYNRFCSGIKGLEIMMQNVINMAFETVTTIQQGVEILDVFAHLQKREAIRRALEVNTHVVVDMFLDCVSKVKQEMAMRPFMGLPRPQEPKSALNGIFWRFLRRRLDRNISQLDLAFFVPAIAKVLKEQRSVYDQICLSIEEMTRKVFNEFMNSIEYDPLKCLEVPILMRSTIKSDQLEATFPGSILRIINELDHWVLLGIEVPHYAVEAHRRKSELRHLREIVLVMVREYNRILSILNSEEKALFHERIKMLDKKIAPGFVKIQWPVKSMVEFFVNDSRLQICNLQGKVDGYKMANADIRVNCELIAKTLLIKLEPGRIYENDDFNQEQSNHRERTVTKLVALHQDIIHKMSLVRDTFVSENPDVQARWYSYTERMDRYCQEAFRLNVKFSLGDLRRAINGDGRNEPNPFFKILLNLDGSSLVFTPTIPQLTDVVISLGDQLIAALANIPRLPEVLTKNKITGTPSIAAMVEADEEVIRIEESIKRGIIDIVKPVQDPLGHWDQFREIWEQPKDEVINHYREIKRSATSIKADIGRFTEVTNKVLDAEAIVTVRFLQLDFSLLKNAIAAHCREWQMRLINLLVDMTVENLSGIYKYMSEMTKRLSHVPENLTKLVESMDLLEKVFNERTEMEDKFAPLEEQFAILDKCEVTYKNEVATRRINLVSDWIIFKETLVNCEEASRLQMIRRTKERFKLNLLAESERLKMRISALLSELQANGHHNLGPPPEEALAACQAFRDRLAVMMEKENEIRSGLLIFKIDHQPCKESALVQKELDILEQIWTLNKEWEENWMGWKHGKFSDLQTDDMETLATAMFRKFTRLARDNRSRRWDVLDASRDRVDQFRRTIPLIADLRNSAMRPRHWDAIRKEMARDFDQNDETFTLEKIISLGFDRYAAFISELSQAATKELGIEKALIKIESVWATIELDIVPYKDKGHLRLRSTDDLFNTLEDHQATMKASRFVKPFEHEVDLWERALSKITETIELLLTVQRQWLYMETIFMGDDIRKQLPKESTLFDDLDVEWKRIMTAMNEVKNARRCSDLEGICEVLAKMNEKFEVIEKSLDMYLETKRQTFPRFYFISNDDLLEILGQGKNPEAIIPHLKKCFDNINVVKLEKKTIKKAQIPATKGHSSLKPQISRKQPTDLHKNYEGIEEASQDVNMAPAEETPTFQEEQRPSPEGKEHEEAPEAVAESAANRLERPRKFSTSEVQFEVNQSSTYLRTNSNSMHIARRSELREIYFGSSGSDNNISRSGSAVTVIDWNMNAAGDSLGSFTGGHNAVAQTTAKKANTQMITYTQFDGVAMISADGEEVPWKKNVRMEGPVEMWLLEIESQMRKALRDLLRDCRLVMKKASVKREKAVKEWPGQICITTSQIQWTADVTKALIMVNRRHDKKPLRMIRKKQKAILKRFSEAIRSNLSKMQRLKINGLVVIEVHQRDIIDKLYKSGCKDTGAFEWLAQLRFYWEKEEDDCYVKQTNASFHYGYEYLGNSGRLVITPLTDRCYITLTTALSLNRGGSPKGPAGTGKTETTKDLGKNLGDYVIVINCSDGLDYKSMGRMFSGLAQSGAWGCFDEFNRINIEVLSVVAQQILAILSALASLPKGKGVPSNIRFMFEGRMIKLVWSCGIFITMNPGYAGRTELPDNLKSMFRPIAMVVPDFTMIAEITLFAEGFDACKVLAKKVFTLYSLCNQQLSKQDHYDFGLRALISVLRYAGRKKRANPGMQDEEILLLSMNDMNLAKLTSVDLPLFRGIVSDLFPGIEVPAIDYTNMRNAINEAFRELRLQATKFAVSKVIELYETQSSRHSVMIVGKTLSGKSATWKVLQLTQRKMMEAGYEGFYRVWDYPLNPKAISLGELYGEFNISTNEWSDGILSSLMRQACADEKPDYKWILFDGPVDALWIESMNSVMDDNKILTLINGERISMPDQVSLLFEVEDLAVASPATVSRAGMVYNDVMDLGWWPYVNSWLANKESKILVTTLTGLFERDIPQILDFTMNNCNKLIPVSETNLIISLCRLFDVIYSDGSEFDVSDLDLYTRLIEMLFQFCTIWSVCCVVDEDGRKKVDSYIREIDGSFPSKDSIFEFFLDVKSRAWIHWEEKLRGGWKYDPEQPFYKILVPTVDTIRYNYLVNALVSGRSPVLITGPVGTGKTSIAQDVLFNLDKESWTYLIINMSAQADIIESRVEKRTKGTYVPTRGTKMVTFMDDLNMPVKDEFGSQPPLELIRQWIDYGFWYDRAKQLPKRVQRMFLLGGMGPPGGGRMSISRRLQSRFNQINVTFPTDANLKQIFGTMINQKIANFEDEVKSMGDTLTDATVSFYNSIVAKFLPTPTRIHYLFNLRDISKICQGILRANKITIDSKTAMLRLWIHESFRVFADRLINAKDMAQFIEIMGEKLAQYFDQTFHNLCPSRSSPVFVDVLNKDMIYEDIQDLGRLREGLFEFLNEYNDSPGIVPMDLVLFKDAIEHTCKILRVISQPRGNMLLIGVGGSGRNSVTKLAGYICRYKVFSVEVNKNYKKADFREDLKRLYRQTGVQCQSTLFLFSDTHVTEEAFLEDINNMLSSGEVPNLFKADEFEEVFNAIIDQAKKQGMDESPQSIYRYFIERVRANLHIVLCMSPIGDPFRDRMRMYPGFVNCTTIDWFSEWPNEALLEVATKYLSDLDLLHGNEDAKMKSGVARVFALMHNSVTQMSEKMMDELRRRNYVTPTNYLELVSGYKKMLGSKRRELSDWANKLRSGLGKIDDTRTKVEEMSIELSEAKEKVAVFQKECDDYLIILVEQRREADEQTKSVTLTKEKIKVDEAKCLQMAEVAQADLVQAMPALEAAITALEALNKKDITEIKSYGQPPHLVRKVMEAVMILRQAPPTWTEAKKHLGEQDFISQLVNFDKDHISDKTLKKISAYCSQDDFIPEVVGKVSFAAKSLCMWVRAMEVYGRIYRYVEPKRQRLLQAEAILAEKRAQLAAAQAKLDALMAEMARLQQEYNDKMEQKDELRRKAEALERMLERARMLVDGLADEKVRWTQTVADLERRIGLLPGDCLLSAGFISYMGPFLSKYREELVSTWAGAVETEKIPKSTPYSFTEFLSDPSKVRDWNIQGLPRDSFSVDNGVIVSRASRWPLMIDPQCQAVNWVKSMEGSQLQVIDLQMRNYMQILERAIATGWPVLLQNILETLDPGLDPILNKSLMKVGGADIIRLGDREVEYNSNFRFYLTTKLSNPRYAPEICTKTTVVNFAVMQEGLEAQLLGIVVRKEKPELEEQKDSLVIGIANGKKKLKELEDELLRLLNEIQGSLLEDEGLFLTLQTSKVTSVEVTEFLSISERTEVQIDTARDGYRPCARRAAILFFVLNDLGSIDPMYQFALDAYIDLFVLSIEKSQRSPRLSERIENLNKHHTYAVYRYTCRGLFERHKLLFSFQICIKILEEMSKLNLEEYMFFLRGGIVLDRAHQMDNPVPSWLSSLSWDNVTELNKLANYRGIVTSFEQYPRDWHIWYTSDEPENTKLPAEWESLTNEFQRMLIVRSLRPDRVTFCATAFITNNIGKQFVEPPVLDMRNVVEDSSARTPLIFVLSPGVDPTGGLLQMAEACGMGKRFNALSLGQGQAPIATRLIEEAMRNGNWVFLANCHLSLSWMPQLDKLVEQMGGEQTHNEFRLWLSSSPTPHFPISILQAGIKMTTEPPKGLRANMKRLYQIEDQFSACTKPEKYKKLLFCLCFFHSVLIERRKFRMLGWNVTYEFNDADFEVSENILSTYLDQYQDTPWEALRYLVAGINYGGHVTDDWDRRLLLTYINGYFTENVINEAFFKLSPLAHYYIPRDGSLSAYREFVSMLPNIDHPEAFGQHLNADIASQIQEAKILFDALLSLQPKISSAGEESKESRVLKLIQKMKEQIPDNLDYDGTVKIFSNDRSPLKVVLLQEIQRYNDLLDLIRNQIIDLERGIQGLVVMSSELEEIVAAIFENRVPLQWQYAYNSLRPLSSWVRDLAERIKVFLQWSQTAKAPKTFWIGAFTFPTGFLTAVMQTAARTHGVGIDTLSWDFNVLTIPEQNIPSSPKEGVYVCGLFLEGAGWDMKNQCLVEAAPMMLVCVMPVIHFKAIENKKKAAKSTYICPCYYYQNRAGPPEKPSFMIGVELKTGDFPPEHWIKQIPQRGLKSRMEDAGETLTPKSISRKAVLQGMAYAMLATLPPVYGLYCSMCASFFYFFLGTSRHLSLGTLAILSLLVGSCLDRKVPQSLLPPNETSGSSEGSLLSKGDGDNVVNRVFMASALAMIVGIMQLIMGILRLGFLTRLLSRPMLAGFTVGSSVYVGISQLFVIFGLRLKKHTGIFNAPLIILGGITSHYLQLSKMYDVRVVGTVPTGFPEPTVPRLSLAGGVIGDAFVIALIGFSLSYSLASFYAHKEGYEVDPNQELMAYGITNISGSFFTTYPVGASISRTALVTTMGGKSQIVGLIASIFVLLVVLFAGPLFYDVPNCCLSAIILVALRGMVAQLLELPILWRYSIWDFASWVVTFTATVFLDVLYGLIIGVTFSALVVFVRSQFSKAFAIGRFDSTEFFKPTNVYAACAEDPRVKVIRYEGGLFYAGAEFFFSSVIDATGFDPRPVAFCKKRLDTAVKEADAVLSSKASEYDSVAFDQEDIQLSSLPLEEVQLNEGQCSRDSRCGCLCTCGNCRRFMSHPEAMNRKQEALNQLSDLLASVPLTHVILDCSAWTFVDVVGANTLQALISDYNEVGVKVYLASPSRTVHKSLIRSGLFEKFDHSIVFVSVYDAYASLQQLHQHI</sequence>
<dbReference type="InterPro" id="IPR035699">
    <property type="entry name" value="AAA_6"/>
</dbReference>
<dbReference type="Gene3D" id="1.10.8.720">
    <property type="entry name" value="Region D6 of dynein motor"/>
    <property type="match status" value="1"/>
</dbReference>
<dbReference type="InterPro" id="IPR042228">
    <property type="entry name" value="Dynein_linker_3"/>
</dbReference>
<dbReference type="InterPro" id="IPR035706">
    <property type="entry name" value="AAA_9"/>
</dbReference>
<evidence type="ECO:0000256" key="10">
    <source>
        <dbReference type="ARBA" id="ARBA00022846"/>
    </source>
</evidence>
<dbReference type="InterPro" id="IPR004273">
    <property type="entry name" value="Dynein_heavy_D6_P-loop"/>
</dbReference>
<evidence type="ECO:0000256" key="2">
    <source>
        <dbReference type="ARBA" id="ARBA00004611"/>
    </source>
</evidence>
<dbReference type="Pfam" id="PF12777">
    <property type="entry name" value="MT"/>
    <property type="match status" value="1"/>
</dbReference>
<evidence type="ECO:0000256" key="6">
    <source>
        <dbReference type="ARBA" id="ARBA00022701"/>
    </source>
</evidence>
<evidence type="ECO:0000256" key="8">
    <source>
        <dbReference type="ARBA" id="ARBA00022741"/>
    </source>
</evidence>
<dbReference type="InterPro" id="IPR041658">
    <property type="entry name" value="AAA_lid_11"/>
</dbReference>
<protein>
    <recommendedName>
        <fullName evidence="21">Dynein-1, subspecies f</fullName>
    </recommendedName>
</protein>
<evidence type="ECO:0000256" key="21">
    <source>
        <dbReference type="ARBA" id="ARBA00077719"/>
    </source>
</evidence>
<dbReference type="Pfam" id="PF12774">
    <property type="entry name" value="AAA_6"/>
    <property type="match status" value="1"/>
</dbReference>
<feature type="region of interest" description="Disordered" evidence="23">
    <location>
        <begin position="2359"/>
        <end position="2378"/>
    </location>
</feature>
<comment type="subcellular location">
    <subcellularLocation>
        <location evidence="2">Cytoplasm</location>
        <location evidence="2">Cytoskeleton</location>
        <location evidence="2">Flagellum axoneme</location>
    </subcellularLocation>
    <subcellularLocation>
        <location evidence="1">Membrane</location>
        <topology evidence="1">Multi-pass membrane protein</topology>
    </subcellularLocation>
</comment>
<evidence type="ECO:0000256" key="3">
    <source>
        <dbReference type="ARBA" id="ARBA00008887"/>
    </source>
</evidence>
<dbReference type="FunFam" id="3.10.490.20:FF:000008">
    <property type="entry name" value="dynein heavy chain 2, axonemal"/>
    <property type="match status" value="1"/>
</dbReference>
<feature type="compositionally biased region" description="Polar residues" evidence="23">
    <location>
        <begin position="461"/>
        <end position="481"/>
    </location>
</feature>
<dbReference type="Gene3D" id="3.20.180.20">
    <property type="entry name" value="Dynein heavy chain, N-terminal domain 2"/>
    <property type="match status" value="2"/>
</dbReference>
<dbReference type="InterPro" id="IPR024743">
    <property type="entry name" value="Dynein_HC_stalk"/>
</dbReference>
<evidence type="ECO:0000256" key="16">
    <source>
        <dbReference type="ARBA" id="ARBA00023175"/>
    </source>
</evidence>
<feature type="transmembrane region" description="Helical" evidence="24">
    <location>
        <begin position="5670"/>
        <end position="5691"/>
    </location>
</feature>
<comment type="function">
    <text evidence="19">Force generating protein of eukaryotic cilia and flagella. Produces force towards the minus ends of microtubules. Dynein has ATPase activity; the force-producing power stroke is thought to occur on release of ADP. Required for assembly of the I1 inner arm complex and its targeting to the appropriate axoneme location. Also required for phototaxis.</text>
</comment>
<evidence type="ECO:0000256" key="9">
    <source>
        <dbReference type="ARBA" id="ARBA00022840"/>
    </source>
</evidence>
<dbReference type="InterPro" id="IPR001206">
    <property type="entry name" value="Diacylglycerol_kinase_cat_dom"/>
</dbReference>
<dbReference type="Gene3D" id="6.10.140.1060">
    <property type="match status" value="1"/>
</dbReference>
<evidence type="ECO:0000259" key="26">
    <source>
        <dbReference type="PROSITE" id="PS50801"/>
    </source>
</evidence>
<dbReference type="InterPro" id="IPR045363">
    <property type="entry name" value="CERK_C"/>
</dbReference>
<dbReference type="FunFam" id="1.10.287.2620:FF:000002">
    <property type="entry name" value="Dynein heavy chain 2, axonemal"/>
    <property type="match status" value="1"/>
</dbReference>
<keyword evidence="12" id="KW-0243">Dynein</keyword>
<dbReference type="FunFam" id="1.10.8.720:FF:000008">
    <property type="entry name" value="Dynein axonemal heavy chain 2"/>
    <property type="match status" value="1"/>
</dbReference>
<dbReference type="GeneID" id="36337404"/>
<feature type="compositionally biased region" description="Basic and acidic residues" evidence="23">
    <location>
        <begin position="2408"/>
        <end position="2422"/>
    </location>
</feature>
<dbReference type="Gene3D" id="2.60.200.40">
    <property type="match status" value="1"/>
</dbReference>
<dbReference type="GO" id="GO:0070286">
    <property type="term" value="P:axonemal dynein complex assembly"/>
    <property type="evidence" value="ECO:0007669"/>
    <property type="project" value="UniProtKB-ARBA"/>
</dbReference>
<feature type="coiled-coil region" evidence="22">
    <location>
        <begin position="4179"/>
        <end position="4262"/>
    </location>
</feature>
<dbReference type="Gene3D" id="1.20.1270.280">
    <property type="match status" value="1"/>
</dbReference>
<evidence type="ECO:0000256" key="13">
    <source>
        <dbReference type="ARBA" id="ARBA00023054"/>
    </source>
</evidence>
<dbReference type="Pfam" id="PF17852">
    <property type="entry name" value="Dynein_AAA_lid"/>
    <property type="match status" value="1"/>
</dbReference>
<dbReference type="GO" id="GO:0051959">
    <property type="term" value="F:dynein light intermediate chain binding"/>
    <property type="evidence" value="ECO:0007669"/>
    <property type="project" value="InterPro"/>
</dbReference>
<dbReference type="InterPro" id="IPR016064">
    <property type="entry name" value="NAD/diacylglycerol_kinase_sf"/>
</dbReference>
<feature type="transmembrane region" description="Helical" evidence="24">
    <location>
        <begin position="5633"/>
        <end position="5650"/>
    </location>
</feature>
<dbReference type="Gene3D" id="3.30.750.24">
    <property type="entry name" value="STAS domain"/>
    <property type="match status" value="1"/>
</dbReference>
<evidence type="ECO:0000256" key="17">
    <source>
        <dbReference type="ARBA" id="ARBA00023212"/>
    </source>
</evidence>
<dbReference type="InterPro" id="IPR027417">
    <property type="entry name" value="P-loop_NTPase"/>
</dbReference>
<dbReference type="Gene3D" id="1.20.58.1120">
    <property type="match status" value="1"/>
</dbReference>
<keyword evidence="10" id="KW-0282">Flagellum</keyword>
<dbReference type="FunFam" id="1.10.8.710:FF:000001">
    <property type="entry name" value="Dynein axonemal heavy chain 2"/>
    <property type="match status" value="1"/>
</dbReference>
<feature type="coiled-coil region" evidence="22">
    <location>
        <begin position="3973"/>
        <end position="4000"/>
    </location>
</feature>
<dbReference type="FunFam" id="3.40.50.300:FF:000049">
    <property type="entry name" value="Dynein, axonemal, heavy chain 5"/>
    <property type="match status" value="1"/>
</dbReference>
<dbReference type="GO" id="GO:0060294">
    <property type="term" value="P:cilium movement involved in cell motility"/>
    <property type="evidence" value="ECO:0007669"/>
    <property type="project" value="UniProtKB-ARBA"/>
</dbReference>
<dbReference type="PANTHER" id="PTHR22878:SF68">
    <property type="entry name" value="DYNEIN HEAVY CHAIN 6, AXONEMAL-LIKE"/>
    <property type="match status" value="1"/>
</dbReference>
<dbReference type="Gene3D" id="1.20.920.30">
    <property type="match status" value="1"/>
</dbReference>
<evidence type="ECO:0000256" key="15">
    <source>
        <dbReference type="ARBA" id="ARBA00023136"/>
    </source>
</evidence>
<dbReference type="CTD" id="36337404"/>
<evidence type="ECO:0000256" key="5">
    <source>
        <dbReference type="ARBA" id="ARBA00022692"/>
    </source>
</evidence>
<comment type="caution">
    <text evidence="27">The sequence shown here is derived from an EMBL/GenBank/DDBJ whole genome shotgun (WGS) entry which is preliminary data.</text>
</comment>
<dbReference type="SUPFAM" id="SSF111331">
    <property type="entry name" value="NAD kinase/diacylglycerol kinase-like"/>
    <property type="match status" value="1"/>
</dbReference>
<keyword evidence="5 24" id="KW-0812">Transmembrane</keyword>
<evidence type="ECO:0000256" key="24">
    <source>
        <dbReference type="SAM" id="Phobius"/>
    </source>
</evidence>
<dbReference type="GO" id="GO:0005858">
    <property type="term" value="C:axonemal dynein complex"/>
    <property type="evidence" value="ECO:0007669"/>
    <property type="project" value="UniProtKB-ARBA"/>
</dbReference>
<evidence type="ECO:0000256" key="20">
    <source>
        <dbReference type="ARBA" id="ARBA00063032"/>
    </source>
</evidence>
<dbReference type="InterPro" id="IPR041228">
    <property type="entry name" value="Dynein_C"/>
</dbReference>
<dbReference type="Gene3D" id="3.10.490.20">
    <property type="match status" value="1"/>
</dbReference>
<dbReference type="InterPro" id="IPR041466">
    <property type="entry name" value="Dynein_AAA5_ext"/>
</dbReference>
<dbReference type="Pfam" id="PF17857">
    <property type="entry name" value="AAA_lid_1"/>
    <property type="match status" value="1"/>
</dbReference>
<dbReference type="Gene3D" id="1.10.472.130">
    <property type="match status" value="1"/>
</dbReference>
<dbReference type="FunFam" id="1.10.8.1220:FF:000001">
    <property type="entry name" value="Dynein axonemal heavy chain 5"/>
    <property type="match status" value="1"/>
</dbReference>